<proteinExistence type="predicted"/>
<dbReference type="Proteomes" id="UP000266673">
    <property type="component" value="Unassembled WGS sequence"/>
</dbReference>
<comment type="caution">
    <text evidence="1">The sequence shown here is derived from an EMBL/GenBank/DDBJ whole genome shotgun (WGS) entry which is preliminary data.</text>
</comment>
<dbReference type="AlphaFoldDB" id="A0A397VEQ7"/>
<evidence type="ECO:0000313" key="1">
    <source>
        <dbReference type="EMBL" id="RIB20268.1"/>
    </source>
</evidence>
<evidence type="ECO:0000313" key="2">
    <source>
        <dbReference type="Proteomes" id="UP000266673"/>
    </source>
</evidence>
<organism evidence="1 2">
    <name type="scientific">Gigaspora rosea</name>
    <dbReference type="NCBI Taxonomy" id="44941"/>
    <lineage>
        <taxon>Eukaryota</taxon>
        <taxon>Fungi</taxon>
        <taxon>Fungi incertae sedis</taxon>
        <taxon>Mucoromycota</taxon>
        <taxon>Glomeromycotina</taxon>
        <taxon>Glomeromycetes</taxon>
        <taxon>Diversisporales</taxon>
        <taxon>Gigasporaceae</taxon>
        <taxon>Gigaspora</taxon>
    </lineage>
</organism>
<sequence length="51" mass="5427">MAIRPRPNSTNDKVYIPNPVQACGVCVCTTVEIAAAPNAETEIPPTSCINR</sequence>
<protein>
    <submittedName>
        <fullName evidence="1">Uncharacterized protein</fullName>
    </submittedName>
</protein>
<keyword evidence="2" id="KW-1185">Reference proteome</keyword>
<name>A0A397VEQ7_9GLOM</name>
<accession>A0A397VEQ7</accession>
<gene>
    <name evidence="1" type="ORF">C2G38_2081233</name>
</gene>
<dbReference type="EMBL" id="QKWP01000427">
    <property type="protein sequence ID" value="RIB20268.1"/>
    <property type="molecule type" value="Genomic_DNA"/>
</dbReference>
<reference evidence="1 2" key="1">
    <citation type="submission" date="2018-06" db="EMBL/GenBank/DDBJ databases">
        <title>Comparative genomics reveals the genomic features of Rhizophagus irregularis, R. cerebriforme, R. diaphanum and Gigaspora rosea, and their symbiotic lifestyle signature.</title>
        <authorList>
            <person name="Morin E."/>
            <person name="San Clemente H."/>
            <person name="Chen E.C.H."/>
            <person name="De La Providencia I."/>
            <person name="Hainaut M."/>
            <person name="Kuo A."/>
            <person name="Kohler A."/>
            <person name="Murat C."/>
            <person name="Tang N."/>
            <person name="Roy S."/>
            <person name="Loubradou J."/>
            <person name="Henrissat B."/>
            <person name="Grigoriev I.V."/>
            <person name="Corradi N."/>
            <person name="Roux C."/>
            <person name="Martin F.M."/>
        </authorList>
    </citation>
    <scope>NUCLEOTIDE SEQUENCE [LARGE SCALE GENOMIC DNA]</scope>
    <source>
        <strain evidence="1 2">DAOM 194757</strain>
    </source>
</reference>